<proteinExistence type="predicted"/>
<accession>A0A182JK44</accession>
<dbReference type="PANTHER" id="PTHR11257">
    <property type="entry name" value="CHEMOSENSORY PROTEIN-RELATED"/>
    <property type="match status" value="1"/>
</dbReference>
<dbReference type="VEuPathDB" id="VectorBase:AATE019568"/>
<organism evidence="1">
    <name type="scientific">Anopheles atroparvus</name>
    <name type="common">European mosquito</name>
    <dbReference type="NCBI Taxonomy" id="41427"/>
    <lineage>
        <taxon>Eukaryota</taxon>
        <taxon>Metazoa</taxon>
        <taxon>Ecdysozoa</taxon>
        <taxon>Arthropoda</taxon>
        <taxon>Hexapoda</taxon>
        <taxon>Insecta</taxon>
        <taxon>Pterygota</taxon>
        <taxon>Neoptera</taxon>
        <taxon>Endopterygota</taxon>
        <taxon>Diptera</taxon>
        <taxon>Nematocera</taxon>
        <taxon>Culicoidea</taxon>
        <taxon>Culicidae</taxon>
        <taxon>Anophelinae</taxon>
        <taxon>Anopheles</taxon>
    </lineage>
</organism>
<dbReference type="SUPFAM" id="SSF100910">
    <property type="entry name" value="Chemosensory protein Csp2"/>
    <property type="match status" value="1"/>
</dbReference>
<evidence type="ECO:0008006" key="2">
    <source>
        <dbReference type="Google" id="ProtNLM"/>
    </source>
</evidence>
<evidence type="ECO:0000313" key="1">
    <source>
        <dbReference type="EnsemblMetazoa" id="AATE019568-PA.1"/>
    </source>
</evidence>
<name>A0A182JK44_ANOAO</name>
<reference evidence="1" key="1">
    <citation type="submission" date="2022-08" db="UniProtKB">
        <authorList>
            <consortium name="EnsemblMetazoa"/>
        </authorList>
    </citation>
    <scope>IDENTIFICATION</scope>
    <source>
        <strain evidence="1">EBRO</strain>
    </source>
</reference>
<dbReference type="InterPro" id="IPR005055">
    <property type="entry name" value="A10/PebIII"/>
</dbReference>
<dbReference type="InterPro" id="IPR036682">
    <property type="entry name" value="OS_D_A10/PebIII_sf"/>
</dbReference>
<sequence>MTVESSCGNLARPGPVPEGAVRGVREQTIPVKMKFFVVVALALVAAVAAQEKYTTKYDGVDLDEILKSDRLFNNYFKCLMDQGRCTPDGNELKRILPDALLTDCAKCSEKQKSGTDKVINYLIDNRKSQWDALQAKYDPDNTYVNKYREEANKKGIKL</sequence>
<dbReference type="EnsemblMetazoa" id="AATE019568-RA">
    <property type="protein sequence ID" value="AATE019568-PA.1"/>
    <property type="gene ID" value="AATE019568"/>
</dbReference>
<dbReference type="Gene3D" id="1.10.2080.10">
    <property type="entry name" value="Insect odorant-binding protein A10/Ejaculatory bulb-specific protein 3"/>
    <property type="match status" value="1"/>
</dbReference>
<protein>
    <recommendedName>
        <fullName evidence="2">Chemosensory protein 3</fullName>
    </recommendedName>
</protein>
<dbReference type="PANTHER" id="PTHR11257:SF12">
    <property type="entry name" value="EJACULATORY BULB-SPECIFIC PROTEIN 3-RELATED"/>
    <property type="match status" value="1"/>
</dbReference>
<dbReference type="Pfam" id="PF03392">
    <property type="entry name" value="OS-D"/>
    <property type="match status" value="1"/>
</dbReference>
<dbReference type="AlphaFoldDB" id="A0A182JK44"/>